<proteinExistence type="predicted"/>
<accession>A0ABQ9HD30</accession>
<reference evidence="1 2" key="1">
    <citation type="submission" date="2023-02" db="EMBL/GenBank/DDBJ databases">
        <title>LHISI_Scaffold_Assembly.</title>
        <authorList>
            <person name="Stuart O.P."/>
            <person name="Cleave R."/>
            <person name="Magrath M.J.L."/>
            <person name="Mikheyev A.S."/>
        </authorList>
    </citation>
    <scope>NUCLEOTIDE SEQUENCE [LARGE SCALE GENOMIC DNA]</scope>
    <source>
        <strain evidence="1">Daus_M_001</strain>
        <tissue evidence="1">Leg muscle</tissue>
    </source>
</reference>
<evidence type="ECO:0000313" key="2">
    <source>
        <dbReference type="Proteomes" id="UP001159363"/>
    </source>
</evidence>
<gene>
    <name evidence="1" type="ORF">PR048_018657</name>
</gene>
<comment type="caution">
    <text evidence="1">The sequence shown here is derived from an EMBL/GenBank/DDBJ whole genome shotgun (WGS) entry which is preliminary data.</text>
</comment>
<keyword evidence="2" id="KW-1185">Reference proteome</keyword>
<name>A0ABQ9HD30_9NEOP</name>
<organism evidence="1 2">
    <name type="scientific">Dryococelus australis</name>
    <dbReference type="NCBI Taxonomy" id="614101"/>
    <lineage>
        <taxon>Eukaryota</taxon>
        <taxon>Metazoa</taxon>
        <taxon>Ecdysozoa</taxon>
        <taxon>Arthropoda</taxon>
        <taxon>Hexapoda</taxon>
        <taxon>Insecta</taxon>
        <taxon>Pterygota</taxon>
        <taxon>Neoptera</taxon>
        <taxon>Polyneoptera</taxon>
        <taxon>Phasmatodea</taxon>
        <taxon>Verophasmatodea</taxon>
        <taxon>Anareolatae</taxon>
        <taxon>Phasmatidae</taxon>
        <taxon>Eurycanthinae</taxon>
        <taxon>Dryococelus</taxon>
    </lineage>
</organism>
<evidence type="ECO:0000313" key="1">
    <source>
        <dbReference type="EMBL" id="KAJ8882169.1"/>
    </source>
</evidence>
<dbReference type="EMBL" id="JARBHB010000006">
    <property type="protein sequence ID" value="KAJ8882169.1"/>
    <property type="molecule type" value="Genomic_DNA"/>
</dbReference>
<dbReference type="Proteomes" id="UP001159363">
    <property type="component" value="Chromosome 5"/>
</dbReference>
<sequence length="217" mass="25404">MEKIKALVDRLVVKTPRVITNITISSAEFYICLLAECNAGKRITCSQRGLFQRRCYVAGLQHSRGHSWELGPYKTLADISPGRTHKMLIKREMQRREAVKQRRLDNPSKKLNKRQSKILRPYSKNSSFFATSLQVYSKKKNGTELQCKRLHKEKVVKYKIITDKVVLHQLILEWFAGGKIQRLVRLLYKSNIVKPAMKYGIHNEYIDSKRFEAKIRR</sequence>
<protein>
    <submittedName>
        <fullName evidence="1">Uncharacterized protein</fullName>
    </submittedName>
</protein>